<dbReference type="EMBL" id="PDCJ01000004">
    <property type="protein sequence ID" value="PEG29382.1"/>
    <property type="molecule type" value="Genomic_DNA"/>
</dbReference>
<proteinExistence type="predicted"/>
<dbReference type="EMBL" id="CAMTCP010000166">
    <property type="protein sequence ID" value="CAI3576956.1"/>
    <property type="molecule type" value="Genomic_DNA"/>
</dbReference>
<organism evidence="2 3">
    <name type="scientific">Clostridium neonatale</name>
    <dbReference type="NCBI Taxonomy" id="137838"/>
    <lineage>
        <taxon>Bacteria</taxon>
        <taxon>Bacillati</taxon>
        <taxon>Bacillota</taxon>
        <taxon>Clostridia</taxon>
        <taxon>Eubacteriales</taxon>
        <taxon>Clostridiaceae</taxon>
        <taxon>Clostridium</taxon>
    </lineage>
</organism>
<sequence>MGVVCKVKEENLKYAVDKINYWYRKNIKYLTIITVPFNTSCIFCDIINTISNSNKKILYVWGKGVENRELIAAIREKNSTITHSFIERGSSSSDITFINYKNIAYIEGEYELVIFDDITYFSNLNGTIIRELLEFCSNMGNKIIAYCIEKISLIGEKIELAAYNYEQPFVEPRIITTRINLNTDIPYTLYDYLKWFKDSKHKVAIYVPDKEKLDSVYEYFIKKLKIKDVKIIKANKIEEIKKCERVSKIKDKAIFIITNKIEELLEYCYMDDAVVLFSEDQKYTYKKILYICGQMRSVNLTLPEVLLVCNEVSEDIEKAKDMARDFNKKVWEKKLREL</sequence>
<evidence type="ECO:0000313" key="3">
    <source>
        <dbReference type="Proteomes" id="UP000220840"/>
    </source>
</evidence>
<keyword evidence="3" id="KW-1185">Reference proteome</keyword>
<comment type="caution">
    <text evidence="2">The sequence shown here is derived from an EMBL/GenBank/DDBJ whole genome shotgun (WGS) entry which is preliminary data.</text>
</comment>
<reference evidence="1" key="2">
    <citation type="submission" date="2022-10" db="EMBL/GenBank/DDBJ databases">
        <authorList>
            <person name="Aires J."/>
            <person name="Mesa V."/>
        </authorList>
    </citation>
    <scope>NUCLEOTIDE SEQUENCE</scope>
    <source>
        <strain evidence="1">Clostridium neonatale JD116</strain>
    </source>
</reference>
<name>A0A2A7MC04_9CLOT</name>
<evidence type="ECO:0008006" key="4">
    <source>
        <dbReference type="Google" id="ProtNLM"/>
    </source>
</evidence>
<reference evidence="2 3" key="1">
    <citation type="submission" date="2017-10" db="EMBL/GenBank/DDBJ databases">
        <title>Effective Description of Clostridium neonatale sp. nov. linked to necrotizing enterocolitis in neonates and a clarification of species assignable to the genus Clostridium (Prazmowski 1880) emend. Lawson and Rainey 2016.</title>
        <authorList>
            <person name="Bernard K."/>
            <person name="Burdz T."/>
            <person name="Wiebe D."/>
            <person name="Balcewich B."/>
            <person name="Alfa M."/>
            <person name="Bernier A.-M."/>
        </authorList>
    </citation>
    <scope>NUCLEOTIDE SEQUENCE [LARGE SCALE GENOMIC DNA]</scope>
    <source>
        <strain evidence="2 3">LCDC99A005</strain>
    </source>
</reference>
<dbReference type="Proteomes" id="UP000220840">
    <property type="component" value="Unassembled WGS sequence"/>
</dbReference>
<dbReference type="RefSeq" id="WP_058293724.1">
    <property type="nucleotide sequence ID" value="NZ_CAMRXB010000061.1"/>
</dbReference>
<dbReference type="AlphaFoldDB" id="A0A2A7MC04"/>
<evidence type="ECO:0000313" key="2">
    <source>
        <dbReference type="EMBL" id="PEG29382.1"/>
    </source>
</evidence>
<accession>A0A2A7MC04</accession>
<dbReference type="OrthoDB" id="1933944at2"/>
<dbReference type="Proteomes" id="UP001189143">
    <property type="component" value="Unassembled WGS sequence"/>
</dbReference>
<protein>
    <recommendedName>
        <fullName evidence="4">Comf operon protein A, DNA transporter ATPase</fullName>
    </recommendedName>
</protein>
<evidence type="ECO:0000313" key="1">
    <source>
        <dbReference type="EMBL" id="CAI3576956.1"/>
    </source>
</evidence>
<gene>
    <name evidence="1" type="ORF">CNEO2_240003</name>
    <name evidence="2" type="ORF">CQ394_18640</name>
</gene>
<dbReference type="STRING" id="137838.GCA_001458595_00787"/>